<keyword evidence="2" id="KW-0472">Membrane</keyword>
<evidence type="ECO:0000313" key="4">
    <source>
        <dbReference type="Proteomes" id="UP000799429"/>
    </source>
</evidence>
<sequence length="794" mass="87387">MTLSFTDRVFVGFWINWAQGRVLGSTITLTSSGGTVLVAFLALFVQFTGSHLWDLICFFLYNLQLDNKSQYTDVFSRQRQVLLRNSGSPASTAFEFLKLGWYWRKNGRKPFQRTCGYFILGGVFMVGFLVAAIFSAYVVRTTNIEVLVQSSSCGTWMRPKPVTAKEAYADSFTRATRNELQTSITESIQYSRGCYGETDDPTRCNDYASRNIKSTRFEHSACPFDESMCTTYPVVTFDSGYLDSMEIFGINAREEDRIKFRKVLSCTPLSQEGHVSEMKLTAGGLSMDMPNTTASVYHYGPHGLADINITLILDWIITNTTRDYIVDTYEDQAGQIDMDFTAIPELQRRDADVNVAFFLSNSVISLTPIDDPIFAAHRRMPTSNESLSVYAADFPATVLGCAEQYQFCNPKADRCGDLTGIVLAKKGFDSLELNSFQNATAYLFSQNVIWWENTVRQVGLQSSAPLVARNSLTGSFVQSGLPENHWTIEVEDWHNLFLARLQKLAVFHAAGPVDPNNAQYIVPPNGTAEEALCHAQKVRVNGNFSNVNVFALFFIIVFGCLIILTNIALSNLVRLRLRKQPHTANGQRAPWVQDGLLQIQRAAHEARDECEWIDANKGRSVPITKPGERVRQLWATMQTSATTFTTACTVSLTPGHAWKVSKAPTHASSVGSLRNGAPSRPMTVTSTGTQGIGGVGTSRLGGNAPPGPPALAVSQTSPTAQAPPTSSAVQGPPDLSTPRVAPAPHFSPTQRSMGNRTAAPVFHIERGLDRIARDVPFPGNLNEARPTRNTASRG</sequence>
<organism evidence="3 4">
    <name type="scientific">Patellaria atrata CBS 101060</name>
    <dbReference type="NCBI Taxonomy" id="1346257"/>
    <lineage>
        <taxon>Eukaryota</taxon>
        <taxon>Fungi</taxon>
        <taxon>Dikarya</taxon>
        <taxon>Ascomycota</taxon>
        <taxon>Pezizomycotina</taxon>
        <taxon>Dothideomycetes</taxon>
        <taxon>Dothideomycetes incertae sedis</taxon>
        <taxon>Patellariales</taxon>
        <taxon>Patellariaceae</taxon>
        <taxon>Patellaria</taxon>
    </lineage>
</organism>
<gene>
    <name evidence="3" type="ORF">M501DRAFT_1000165</name>
</gene>
<feature type="compositionally biased region" description="Polar residues" evidence="1">
    <location>
        <begin position="713"/>
        <end position="729"/>
    </location>
</feature>
<keyword evidence="2" id="KW-0812">Transmembrane</keyword>
<dbReference type="OrthoDB" id="3540210at2759"/>
<evidence type="ECO:0000256" key="1">
    <source>
        <dbReference type="SAM" id="MobiDB-lite"/>
    </source>
</evidence>
<dbReference type="Proteomes" id="UP000799429">
    <property type="component" value="Unassembled WGS sequence"/>
</dbReference>
<dbReference type="AlphaFoldDB" id="A0A9P4S2N7"/>
<evidence type="ECO:0000256" key="2">
    <source>
        <dbReference type="SAM" id="Phobius"/>
    </source>
</evidence>
<proteinExistence type="predicted"/>
<feature type="region of interest" description="Disordered" evidence="1">
    <location>
        <begin position="774"/>
        <end position="794"/>
    </location>
</feature>
<evidence type="ECO:0000313" key="3">
    <source>
        <dbReference type="EMBL" id="KAF2834535.1"/>
    </source>
</evidence>
<dbReference type="EMBL" id="MU006117">
    <property type="protein sequence ID" value="KAF2834535.1"/>
    <property type="molecule type" value="Genomic_DNA"/>
</dbReference>
<reference evidence="3" key="1">
    <citation type="journal article" date="2020" name="Stud. Mycol.">
        <title>101 Dothideomycetes genomes: a test case for predicting lifestyles and emergence of pathogens.</title>
        <authorList>
            <person name="Haridas S."/>
            <person name="Albert R."/>
            <person name="Binder M."/>
            <person name="Bloem J."/>
            <person name="Labutti K."/>
            <person name="Salamov A."/>
            <person name="Andreopoulos B."/>
            <person name="Baker S."/>
            <person name="Barry K."/>
            <person name="Bills G."/>
            <person name="Bluhm B."/>
            <person name="Cannon C."/>
            <person name="Castanera R."/>
            <person name="Culley D."/>
            <person name="Daum C."/>
            <person name="Ezra D."/>
            <person name="Gonzalez J."/>
            <person name="Henrissat B."/>
            <person name="Kuo A."/>
            <person name="Liang C."/>
            <person name="Lipzen A."/>
            <person name="Lutzoni F."/>
            <person name="Magnuson J."/>
            <person name="Mondo S."/>
            <person name="Nolan M."/>
            <person name="Ohm R."/>
            <person name="Pangilinan J."/>
            <person name="Park H.-J."/>
            <person name="Ramirez L."/>
            <person name="Alfaro M."/>
            <person name="Sun H."/>
            <person name="Tritt A."/>
            <person name="Yoshinaga Y."/>
            <person name="Zwiers L.-H."/>
            <person name="Turgeon B."/>
            <person name="Goodwin S."/>
            <person name="Spatafora J."/>
            <person name="Crous P."/>
            <person name="Grigoriev I."/>
        </authorList>
    </citation>
    <scope>NUCLEOTIDE SEQUENCE</scope>
    <source>
        <strain evidence="3">CBS 101060</strain>
    </source>
</reference>
<accession>A0A9P4S2N7</accession>
<feature type="transmembrane region" description="Helical" evidence="2">
    <location>
        <begin position="549"/>
        <end position="569"/>
    </location>
</feature>
<feature type="region of interest" description="Disordered" evidence="1">
    <location>
        <begin position="663"/>
        <end position="754"/>
    </location>
</feature>
<keyword evidence="4" id="KW-1185">Reference proteome</keyword>
<name>A0A9P4S2N7_9PEZI</name>
<keyword evidence="2" id="KW-1133">Transmembrane helix</keyword>
<protein>
    <submittedName>
        <fullName evidence="3">Uncharacterized protein</fullName>
    </submittedName>
</protein>
<feature type="transmembrane region" description="Helical" evidence="2">
    <location>
        <begin position="114"/>
        <end position="139"/>
    </location>
</feature>
<comment type="caution">
    <text evidence="3">The sequence shown here is derived from an EMBL/GenBank/DDBJ whole genome shotgun (WGS) entry which is preliminary data.</text>
</comment>